<evidence type="ECO:0000256" key="1">
    <source>
        <dbReference type="SAM" id="MobiDB-lite"/>
    </source>
</evidence>
<proteinExistence type="predicted"/>
<feature type="compositionally biased region" description="Acidic residues" evidence="1">
    <location>
        <begin position="466"/>
        <end position="488"/>
    </location>
</feature>
<dbReference type="EMBL" id="BLYI01000065">
    <property type="protein sequence ID" value="GFO86490.1"/>
    <property type="molecule type" value="Genomic_DNA"/>
</dbReference>
<organism evidence="2 3">
    <name type="scientific">Anaerostipes butyraticus</name>
    <dbReference type="NCBI Taxonomy" id="645466"/>
    <lineage>
        <taxon>Bacteria</taxon>
        <taxon>Bacillati</taxon>
        <taxon>Bacillota</taxon>
        <taxon>Clostridia</taxon>
        <taxon>Lachnospirales</taxon>
        <taxon>Lachnospiraceae</taxon>
        <taxon>Anaerostipes</taxon>
    </lineage>
</organism>
<dbReference type="AlphaFoldDB" id="A0A916QBL3"/>
<dbReference type="Pfam" id="PF05133">
    <property type="entry name" value="SPP1_portal"/>
    <property type="match status" value="1"/>
</dbReference>
<dbReference type="PIRSF" id="PIRSF011911">
    <property type="entry name" value="A118_put_portal"/>
    <property type="match status" value="1"/>
</dbReference>
<sequence>MDHAIRQYLTQNKYSTASDETYSHIDEWLEWYQGEVEKFHKYKIYNGSTTVEQEMYRLGMAKKVCEDWANLLLNEKVAIKAGDYEDRLNKILEANNFKVRGNQLIEMAFALGTGAFVEYKDADDNVMIDFVRADMVYPLSWDNGDITECAFGSNRVVDGKEAVYLQIHRKGRHDEEEGEEENPDLYYIENKYIDADSGEEMELPEGILESIPIGYDKPLFQVVTPNICNNVDLDSPLGISVFANSISQLKGCDLVYDSYMNEYVLGRKRILVPLSQAKRQMEKDGVYTPAFDPKDTIYYMLPDDRGNEQSITEVDMSIRAQEHELGIQRNLDLLSLKCGMGTGRYKFENGVVKTAAEVISDKGDLYQNRQKNIIIIEAALIALAKAVAFLDGVSNDLEMTVDFDDSIIEDTNTTIDRNIKLVNAGLRSKLSAIMEINKCSEEEAKKELDRIAEDGQITGQDIDWTQTDDEDTQEETDDQDEEDIEDGSSGESAGSGSGRQ</sequence>
<reference evidence="2" key="1">
    <citation type="submission" date="2020-06" db="EMBL/GenBank/DDBJ databases">
        <title>Characterization of fructooligosaccharide metabolism and fructooligosaccharide-degrading enzymes in human commensal butyrate producers.</title>
        <authorList>
            <person name="Tanno H."/>
            <person name="Fujii T."/>
            <person name="Hirano K."/>
            <person name="Maeno S."/>
            <person name="Tonozuka T."/>
            <person name="Sakamoto M."/>
            <person name="Ohkuma M."/>
            <person name="Tochio T."/>
            <person name="Endo A."/>
        </authorList>
    </citation>
    <scope>NUCLEOTIDE SEQUENCE</scope>
    <source>
        <strain evidence="2">JCM 17466</strain>
    </source>
</reference>
<accession>A0A916QBL3</accession>
<dbReference type="InterPro" id="IPR006432">
    <property type="entry name" value="Phage_portal_A118-type"/>
</dbReference>
<evidence type="ECO:0000313" key="2">
    <source>
        <dbReference type="EMBL" id="GFO86490.1"/>
    </source>
</evidence>
<gene>
    <name evidence="2" type="ORF">ANBU17_28370</name>
</gene>
<dbReference type="RefSeq" id="WP_201312140.1">
    <property type="nucleotide sequence ID" value="NZ_BLYI01000065.1"/>
</dbReference>
<evidence type="ECO:0000313" key="3">
    <source>
        <dbReference type="Proteomes" id="UP000613208"/>
    </source>
</evidence>
<dbReference type="Proteomes" id="UP000613208">
    <property type="component" value="Unassembled WGS sequence"/>
</dbReference>
<dbReference type="InterPro" id="IPR021145">
    <property type="entry name" value="Portal_protein_SPP1_Gp6-like"/>
</dbReference>
<comment type="caution">
    <text evidence="2">The sequence shown here is derived from an EMBL/GenBank/DDBJ whole genome shotgun (WGS) entry which is preliminary data.</text>
</comment>
<protein>
    <submittedName>
        <fullName evidence="2">Portal protein</fullName>
    </submittedName>
</protein>
<name>A0A916QBL3_9FIRM</name>
<keyword evidence="3" id="KW-1185">Reference proteome</keyword>
<feature type="region of interest" description="Disordered" evidence="1">
    <location>
        <begin position="447"/>
        <end position="500"/>
    </location>
</feature>